<evidence type="ECO:0000313" key="4">
    <source>
        <dbReference type="Proteomes" id="UP000199256"/>
    </source>
</evidence>
<accession>A0A1H7ILE9</accession>
<feature type="chain" id="PRO_5011783164" evidence="1">
    <location>
        <begin position="25"/>
        <end position="351"/>
    </location>
</feature>
<name>A0A1H7ILE9_9GAMM</name>
<keyword evidence="1" id="KW-0732">Signal</keyword>
<gene>
    <name evidence="3" type="ORF">SAMN05444515_103193</name>
</gene>
<keyword evidence="4" id="KW-1185">Reference proteome</keyword>
<evidence type="ECO:0000259" key="2">
    <source>
        <dbReference type="Pfam" id="PF07589"/>
    </source>
</evidence>
<feature type="domain" description="Ice-binding protein C-terminal" evidence="2">
    <location>
        <begin position="316"/>
        <end position="331"/>
    </location>
</feature>
<organism evidence="3 4">
    <name type="scientific">Ectothiorhodospira marina</name>
    <dbReference type="NCBI Taxonomy" id="1396821"/>
    <lineage>
        <taxon>Bacteria</taxon>
        <taxon>Pseudomonadati</taxon>
        <taxon>Pseudomonadota</taxon>
        <taxon>Gammaproteobacteria</taxon>
        <taxon>Chromatiales</taxon>
        <taxon>Ectothiorhodospiraceae</taxon>
        <taxon>Ectothiorhodospira</taxon>
    </lineage>
</organism>
<dbReference type="EMBL" id="FOAA01000003">
    <property type="protein sequence ID" value="SEK63286.1"/>
    <property type="molecule type" value="Genomic_DNA"/>
</dbReference>
<dbReference type="Pfam" id="PF07589">
    <property type="entry name" value="PEP-CTERM"/>
    <property type="match status" value="1"/>
</dbReference>
<dbReference type="Proteomes" id="UP000199256">
    <property type="component" value="Unassembled WGS sequence"/>
</dbReference>
<dbReference type="RefSeq" id="WP_177169852.1">
    <property type="nucleotide sequence ID" value="NZ_FOAA01000003.1"/>
</dbReference>
<sequence>MWKKNVIRIAVGMSLGAGVSLASGAPINFSIDTGFDFDNDGSTKTGVYTDLSFSNSRATSIYDLSTGPIGSGTTVIDTNIDSELDSRGFQSVIGQDPGGDVIRRPGLIGDRNVTQLSPADDAAITNGFATGTGGFSSWGLPSPFGGEGTSWGLTYNWFLEGTVDANGQGVFSDGFFDIYYHDSIPTASDPDDADYADRNFQGTQVLRLNVDGSQILAGDEVGLRIFGDIDYSWLDDEDAPDNFVKNFFWDEDSNISFYDLWASGQESDQVMVNWLISTQVFAGTDFDVATVSDDDKNLLWGIRQTSLDGNNRFEKVPEPSSLALFGISLLIMGGIMAKRGSRKGSAEGMKA</sequence>
<reference evidence="4" key="1">
    <citation type="submission" date="2016-10" db="EMBL/GenBank/DDBJ databases">
        <authorList>
            <person name="Varghese N."/>
            <person name="Submissions S."/>
        </authorList>
    </citation>
    <scope>NUCLEOTIDE SEQUENCE [LARGE SCALE GENOMIC DNA]</scope>
    <source>
        <strain evidence="4">DSM 241</strain>
    </source>
</reference>
<dbReference type="AlphaFoldDB" id="A0A1H7ILE9"/>
<protein>
    <submittedName>
        <fullName evidence="3">PEP-CTERM protein-sorting domain-containing protein</fullName>
    </submittedName>
</protein>
<dbReference type="InterPro" id="IPR013424">
    <property type="entry name" value="Ice-binding_C"/>
</dbReference>
<feature type="signal peptide" evidence="1">
    <location>
        <begin position="1"/>
        <end position="24"/>
    </location>
</feature>
<proteinExistence type="predicted"/>
<evidence type="ECO:0000313" key="3">
    <source>
        <dbReference type="EMBL" id="SEK63286.1"/>
    </source>
</evidence>
<dbReference type="NCBIfam" id="TIGR02595">
    <property type="entry name" value="PEP_CTERM"/>
    <property type="match status" value="1"/>
</dbReference>
<evidence type="ECO:0000256" key="1">
    <source>
        <dbReference type="SAM" id="SignalP"/>
    </source>
</evidence>